<dbReference type="PaxDb" id="2903-EOD14867"/>
<feature type="compositionally biased region" description="Basic and acidic residues" evidence="1">
    <location>
        <begin position="358"/>
        <end position="374"/>
    </location>
</feature>
<feature type="region of interest" description="Disordered" evidence="1">
    <location>
        <begin position="289"/>
        <end position="315"/>
    </location>
</feature>
<dbReference type="InterPro" id="IPR006813">
    <property type="entry name" value="Glyco_trans_17"/>
</dbReference>
<dbReference type="Pfam" id="PF04724">
    <property type="entry name" value="Glyco_transf_17"/>
    <property type="match status" value="1"/>
</dbReference>
<reference evidence="3" key="2">
    <citation type="submission" date="2024-10" db="UniProtKB">
        <authorList>
            <consortium name="EnsemblProtists"/>
        </authorList>
    </citation>
    <scope>IDENTIFICATION</scope>
</reference>
<keyword evidence="2" id="KW-0732">Signal</keyword>
<dbReference type="HOGENOM" id="CLU_740668_0_0_1"/>
<dbReference type="Proteomes" id="UP000013827">
    <property type="component" value="Unassembled WGS sequence"/>
</dbReference>
<dbReference type="EnsemblProtists" id="EOD14867">
    <property type="protein sequence ID" value="EOD14867"/>
    <property type="gene ID" value="EMIHUDRAFT_197470"/>
</dbReference>
<evidence type="ECO:0000313" key="3">
    <source>
        <dbReference type="EnsemblProtists" id="EOD14867"/>
    </source>
</evidence>
<dbReference type="PANTHER" id="PTHR12224:SF0">
    <property type="entry name" value="BETA-1,4-MANNOSYL-GLYCOPROTEIN 4-BETA-N-ACETYLGLUCOSAMINYLTRANSFERASE"/>
    <property type="match status" value="1"/>
</dbReference>
<protein>
    <submittedName>
        <fullName evidence="3">Uncharacterized protein</fullName>
    </submittedName>
</protein>
<dbReference type="GO" id="GO:0016020">
    <property type="term" value="C:membrane"/>
    <property type="evidence" value="ECO:0007669"/>
    <property type="project" value="InterPro"/>
</dbReference>
<keyword evidence="4" id="KW-1185">Reference proteome</keyword>
<reference evidence="4" key="1">
    <citation type="journal article" date="2013" name="Nature">
        <title>Pan genome of the phytoplankton Emiliania underpins its global distribution.</title>
        <authorList>
            <person name="Read B.A."/>
            <person name="Kegel J."/>
            <person name="Klute M.J."/>
            <person name="Kuo A."/>
            <person name="Lefebvre S.C."/>
            <person name="Maumus F."/>
            <person name="Mayer C."/>
            <person name="Miller J."/>
            <person name="Monier A."/>
            <person name="Salamov A."/>
            <person name="Young J."/>
            <person name="Aguilar M."/>
            <person name="Claverie J.M."/>
            <person name="Frickenhaus S."/>
            <person name="Gonzalez K."/>
            <person name="Herman E.K."/>
            <person name="Lin Y.C."/>
            <person name="Napier J."/>
            <person name="Ogata H."/>
            <person name="Sarno A.F."/>
            <person name="Shmutz J."/>
            <person name="Schroeder D."/>
            <person name="de Vargas C."/>
            <person name="Verret F."/>
            <person name="von Dassow P."/>
            <person name="Valentin K."/>
            <person name="Van de Peer Y."/>
            <person name="Wheeler G."/>
            <person name="Dacks J.B."/>
            <person name="Delwiche C.F."/>
            <person name="Dyhrman S.T."/>
            <person name="Glockner G."/>
            <person name="John U."/>
            <person name="Richards T."/>
            <person name="Worden A.Z."/>
            <person name="Zhang X."/>
            <person name="Grigoriev I.V."/>
            <person name="Allen A.E."/>
            <person name="Bidle K."/>
            <person name="Borodovsky M."/>
            <person name="Bowler C."/>
            <person name="Brownlee C."/>
            <person name="Cock J.M."/>
            <person name="Elias M."/>
            <person name="Gladyshev V.N."/>
            <person name="Groth M."/>
            <person name="Guda C."/>
            <person name="Hadaegh A."/>
            <person name="Iglesias-Rodriguez M.D."/>
            <person name="Jenkins J."/>
            <person name="Jones B.M."/>
            <person name="Lawson T."/>
            <person name="Leese F."/>
            <person name="Lindquist E."/>
            <person name="Lobanov A."/>
            <person name="Lomsadze A."/>
            <person name="Malik S.B."/>
            <person name="Marsh M.E."/>
            <person name="Mackinder L."/>
            <person name="Mock T."/>
            <person name="Mueller-Roeber B."/>
            <person name="Pagarete A."/>
            <person name="Parker M."/>
            <person name="Probert I."/>
            <person name="Quesneville H."/>
            <person name="Raines C."/>
            <person name="Rensing S.A."/>
            <person name="Riano-Pachon D.M."/>
            <person name="Richier S."/>
            <person name="Rokitta S."/>
            <person name="Shiraiwa Y."/>
            <person name="Soanes D.M."/>
            <person name="van der Giezen M."/>
            <person name="Wahlund T.M."/>
            <person name="Williams B."/>
            <person name="Wilson W."/>
            <person name="Wolfe G."/>
            <person name="Wurch L.L."/>
        </authorList>
    </citation>
    <scope>NUCLEOTIDE SEQUENCE</scope>
</reference>
<dbReference type="KEGG" id="ehx:EMIHUDRAFT_197470"/>
<feature type="compositionally biased region" description="Basic and acidic residues" evidence="1">
    <location>
        <begin position="289"/>
        <end position="314"/>
    </location>
</feature>
<accession>A0A0D3IUD2</accession>
<dbReference type="GO" id="GO:0006044">
    <property type="term" value="P:N-acetylglucosamine metabolic process"/>
    <property type="evidence" value="ECO:0007669"/>
    <property type="project" value="TreeGrafter"/>
</dbReference>
<organism evidence="3 4">
    <name type="scientific">Emiliania huxleyi (strain CCMP1516)</name>
    <dbReference type="NCBI Taxonomy" id="280463"/>
    <lineage>
        <taxon>Eukaryota</taxon>
        <taxon>Haptista</taxon>
        <taxon>Haptophyta</taxon>
        <taxon>Prymnesiophyceae</taxon>
        <taxon>Isochrysidales</taxon>
        <taxon>Noelaerhabdaceae</taxon>
        <taxon>Emiliania</taxon>
    </lineage>
</organism>
<dbReference type="AlphaFoldDB" id="A0A0D3IUD2"/>
<name>A0A0D3IUD2_EMIH1</name>
<feature type="signal peptide" evidence="2">
    <location>
        <begin position="1"/>
        <end position="20"/>
    </location>
</feature>
<dbReference type="GeneID" id="17261000"/>
<sequence length="374" mass="41654">MLLSLPLLATAWSQPRSCHARLPLTCEALHWPRAASDRPPVKIVDAFAFNGEWDMLELRRRELAAYINATAIVTSGVNFHGQPRPEPHVTVDSVAGKLTRLSLPPSAFSVCSARLGSPRNRAECRLAVSKNSVALAVDRVADIQASDWVLFSDPDELPLPAVLRLLHTCEPPVAVTTRRGAKVADAPATVVIKLTAIAHYLYHVGCVANTSLWYGARGPFLVRVGTMRRYGLRAFQFEPKKYRGWGVYNGFGPYASAYDYQRTQLLIPCAAWHMSSFGGAPLVAKKVRDNKDRAHEPSSSDVRHCREAGNRDRQGLVVTPRRPARAYPDVPASAHSDPRRFAVFFEAPSFKRRRQLSARRDEYGETEKRAFDRS</sequence>
<feature type="chain" id="PRO_5044291214" evidence="2">
    <location>
        <begin position="21"/>
        <end position="374"/>
    </location>
</feature>
<proteinExistence type="predicted"/>
<evidence type="ECO:0000256" key="1">
    <source>
        <dbReference type="SAM" id="MobiDB-lite"/>
    </source>
</evidence>
<evidence type="ECO:0000256" key="2">
    <source>
        <dbReference type="SAM" id="SignalP"/>
    </source>
</evidence>
<dbReference type="RefSeq" id="XP_005767296.1">
    <property type="nucleotide sequence ID" value="XM_005767239.1"/>
</dbReference>
<evidence type="ECO:0000313" key="4">
    <source>
        <dbReference type="Proteomes" id="UP000013827"/>
    </source>
</evidence>
<dbReference type="GO" id="GO:0003830">
    <property type="term" value="F:beta-1,4-mannosylglycoprotein 4-beta-N-acetylglucosaminyltransferase activity"/>
    <property type="evidence" value="ECO:0007669"/>
    <property type="project" value="InterPro"/>
</dbReference>
<feature type="region of interest" description="Disordered" evidence="1">
    <location>
        <begin position="355"/>
        <end position="374"/>
    </location>
</feature>
<dbReference type="PANTHER" id="PTHR12224">
    <property type="entry name" value="BETA-1,4-MANNOSYL-GLYCOPROTEIN BETA-1,4-N-ACETYLGLUCOSAMINYL-TRANSFERASE"/>
    <property type="match status" value="1"/>
</dbReference>